<organism evidence="5 6">
    <name type="scientific">Flavobacterium litorale</name>
    <dbReference type="NCBI Taxonomy" id="2856519"/>
    <lineage>
        <taxon>Bacteria</taxon>
        <taxon>Pseudomonadati</taxon>
        <taxon>Bacteroidota</taxon>
        <taxon>Flavobacteriia</taxon>
        <taxon>Flavobacteriales</taxon>
        <taxon>Flavobacteriaceae</taxon>
        <taxon>Flavobacterium</taxon>
    </lineage>
</organism>
<proteinExistence type="predicted"/>
<keyword evidence="6" id="KW-1185">Reference proteome</keyword>
<dbReference type="SUPFAM" id="SSF48452">
    <property type="entry name" value="TPR-like"/>
    <property type="match status" value="1"/>
</dbReference>
<dbReference type="InterPro" id="IPR050498">
    <property type="entry name" value="Ycf3"/>
</dbReference>
<feature type="signal peptide" evidence="4">
    <location>
        <begin position="1"/>
        <end position="20"/>
    </location>
</feature>
<accession>A0ABX8V488</accession>
<evidence type="ECO:0000313" key="5">
    <source>
        <dbReference type="EMBL" id="QYJ67625.1"/>
    </source>
</evidence>
<evidence type="ECO:0000256" key="4">
    <source>
        <dbReference type="SAM" id="SignalP"/>
    </source>
</evidence>
<reference evidence="5 6" key="1">
    <citation type="submission" date="2021-07" db="EMBL/GenBank/DDBJ databases">
        <title>Flavobacterium WSW3-B6 sp.nov, isolated from seaweed.</title>
        <authorList>
            <person name="Muhammad N."/>
            <person name="Ho H."/>
            <person name="Lee Y.-J."/>
            <person name="Nguyen T."/>
            <person name="Ho J."/>
            <person name="Kim S.-G."/>
        </authorList>
    </citation>
    <scope>NUCLEOTIDE SEQUENCE [LARGE SCALE GENOMIC DNA]</scope>
    <source>
        <strain evidence="5 6">WSW3-B6</strain>
    </source>
</reference>
<protein>
    <submittedName>
        <fullName evidence="5">Tetratricopeptide repeat protein</fullName>
    </submittedName>
</protein>
<dbReference type="RefSeq" id="WP_220639970.1">
    <property type="nucleotide sequence ID" value="NZ_CP080429.1"/>
</dbReference>
<feature type="repeat" description="TPR" evidence="3">
    <location>
        <begin position="235"/>
        <end position="268"/>
    </location>
</feature>
<dbReference type="PROSITE" id="PS50293">
    <property type="entry name" value="TPR_REGION"/>
    <property type="match status" value="1"/>
</dbReference>
<dbReference type="PANTHER" id="PTHR44858:SF1">
    <property type="entry name" value="UDP-N-ACETYLGLUCOSAMINE--PEPTIDE N-ACETYLGLUCOSAMINYLTRANSFERASE SPINDLY-RELATED"/>
    <property type="match status" value="1"/>
</dbReference>
<evidence type="ECO:0000256" key="1">
    <source>
        <dbReference type="ARBA" id="ARBA00022737"/>
    </source>
</evidence>
<dbReference type="PROSITE" id="PS50005">
    <property type="entry name" value="TPR"/>
    <property type="match status" value="2"/>
</dbReference>
<dbReference type="PANTHER" id="PTHR44858">
    <property type="entry name" value="TETRATRICOPEPTIDE REPEAT PROTEIN 6"/>
    <property type="match status" value="1"/>
</dbReference>
<keyword evidence="2 3" id="KW-0802">TPR repeat</keyword>
<keyword evidence="1" id="KW-0677">Repeat</keyword>
<keyword evidence="4" id="KW-0732">Signal</keyword>
<dbReference type="Pfam" id="PF13181">
    <property type="entry name" value="TPR_8"/>
    <property type="match status" value="2"/>
</dbReference>
<evidence type="ECO:0000313" key="6">
    <source>
        <dbReference type="Proteomes" id="UP000825381"/>
    </source>
</evidence>
<dbReference type="SMART" id="SM00028">
    <property type="entry name" value="TPR"/>
    <property type="match status" value="5"/>
</dbReference>
<evidence type="ECO:0000256" key="3">
    <source>
        <dbReference type="PROSITE-ProRule" id="PRU00339"/>
    </source>
</evidence>
<dbReference type="EMBL" id="CP080429">
    <property type="protein sequence ID" value="QYJ67625.1"/>
    <property type="molecule type" value="Genomic_DNA"/>
</dbReference>
<dbReference type="Gene3D" id="1.25.40.10">
    <property type="entry name" value="Tetratricopeptide repeat domain"/>
    <property type="match status" value="2"/>
</dbReference>
<dbReference type="InterPro" id="IPR019734">
    <property type="entry name" value="TPR_rpt"/>
</dbReference>
<dbReference type="Proteomes" id="UP000825381">
    <property type="component" value="Chromosome"/>
</dbReference>
<evidence type="ECO:0000256" key="2">
    <source>
        <dbReference type="ARBA" id="ARBA00022803"/>
    </source>
</evidence>
<feature type="chain" id="PRO_5046445235" evidence="4">
    <location>
        <begin position="21"/>
        <end position="425"/>
    </location>
</feature>
<feature type="repeat" description="TPR" evidence="3">
    <location>
        <begin position="303"/>
        <end position="336"/>
    </location>
</feature>
<dbReference type="InterPro" id="IPR011990">
    <property type="entry name" value="TPR-like_helical_dom_sf"/>
</dbReference>
<sequence>MKKFAIAASLLLSISTFAQKDELKALKKLSKKVENMMDKRQNPSPEIYQEAKQLLAAAEATLPNATEKQEAEYYYYKGGFEILTMNIGKSIESLNKVIEIEKASNNEKYTDEIQNEMFPMLKSIVANQAKLLGQQQKYKEAYPLYEQIYRLSPKDTVQLYNAAAYAVNSQQYADALKYYEELQELGFTGISINYTARDIEKDEVQYFGDKKVRDLYVANKTHDQPGVYREESKKGDIVKNIALIYINQGEKEKAMAALAEAKKENPNDTALLLAESQIYLEAGDYENYKKAVTAVLNLGSKDPNLYFNLGVTTSKSGQAKDAMLYYKKAIELKPDFWQAYQNLGILQLDGEDALVKEMNSLGNSSKEMKRYDELKKERDNMYKEAVVYLEKAHEIKPDNKDIRSILATLYQGLEMMDKYKAIKAE</sequence>
<name>A0ABX8V488_9FLAO</name>
<gene>
    <name evidence="5" type="ORF">K1I41_08670</name>
</gene>